<dbReference type="InterPro" id="IPR013126">
    <property type="entry name" value="Hsp_70_fam"/>
</dbReference>
<dbReference type="SUPFAM" id="SSF100920">
    <property type="entry name" value="Heat shock protein 70kD (HSP70), peptide-binding domain"/>
    <property type="match status" value="1"/>
</dbReference>
<dbReference type="GO" id="GO:0003723">
    <property type="term" value="F:RNA binding"/>
    <property type="evidence" value="ECO:0007669"/>
    <property type="project" value="UniProtKB-UniRule"/>
</dbReference>
<protein>
    <recommendedName>
        <fullName evidence="8">RRM domain-containing protein</fullName>
    </recommendedName>
</protein>
<sequence length="385" mass="42926">MGKLYVARVQKTASQEDIVFVFADYGNIIEIVLIRDKRTAQTSIEIDALFEGIDFQSMITRPRFEELNMDLFQIFIEADEAVAYGAAVQAAILGGGLGNEKARDLVLADVTQLSLGVHTKGEVMTVLIPRNTPIPTKKEKVFNTTMDDQTVAGIQVYEGERARSKDSNLLGSGPNGTEAVASSSPLVMKPMPLDFDQCTVYILLNLEGVTPLMVRYADGQKNAMIFSPIGVVEDVFIVRDEMRQHHGCAFVQFSCREMAVAAINALHGSYIMRGCKRPLIVRFTDPKKPRLGGPSASKSMLHSSLSPSSYAAFTSTEPTDCTDCEWSEHNCLDGYPYYYNCVTCESRWEKPKEYTLYESQLQKLEEQQQPHFASISSLYQRHLPV</sequence>
<gene>
    <name evidence="6" type="ORF">ACH5RR_003555</name>
</gene>
<comment type="caution">
    <text evidence="6">The sequence shown here is derived from an EMBL/GenBank/DDBJ whole genome shotgun (WGS) entry which is preliminary data.</text>
</comment>
<dbReference type="SUPFAM" id="SSF54928">
    <property type="entry name" value="RNA-binding domain, RBD"/>
    <property type="match status" value="2"/>
</dbReference>
<dbReference type="SUPFAM" id="SSF51045">
    <property type="entry name" value="WW domain"/>
    <property type="match status" value="1"/>
</dbReference>
<dbReference type="InterPro" id="IPR000504">
    <property type="entry name" value="RRM_dom"/>
</dbReference>
<evidence type="ECO:0000313" key="6">
    <source>
        <dbReference type="EMBL" id="KAL3535094.1"/>
    </source>
</evidence>
<dbReference type="Pfam" id="PF00397">
    <property type="entry name" value="WW"/>
    <property type="match status" value="1"/>
</dbReference>
<keyword evidence="7" id="KW-1185">Reference proteome</keyword>
<dbReference type="Gene3D" id="3.30.70.330">
    <property type="match status" value="1"/>
</dbReference>
<feature type="domain" description="RRM" evidence="5">
    <location>
        <begin position="199"/>
        <end position="286"/>
    </location>
</feature>
<feature type="domain" description="WW" evidence="4">
    <location>
        <begin position="326"/>
        <end position="353"/>
    </location>
</feature>
<dbReference type="PROSITE" id="PS01159">
    <property type="entry name" value="WW_DOMAIN_1"/>
    <property type="match status" value="1"/>
</dbReference>
<dbReference type="InterPro" id="IPR012677">
    <property type="entry name" value="Nucleotide-bd_a/b_plait_sf"/>
</dbReference>
<dbReference type="Proteomes" id="UP001630127">
    <property type="component" value="Unassembled WGS sequence"/>
</dbReference>
<accession>A0ABD3AV49</accession>
<keyword evidence="1" id="KW-0547">Nucleotide-binding</keyword>
<evidence type="ECO:0000256" key="3">
    <source>
        <dbReference type="PROSITE-ProRule" id="PRU00176"/>
    </source>
</evidence>
<dbReference type="PRINTS" id="PR00301">
    <property type="entry name" value="HEATSHOCK70"/>
</dbReference>
<evidence type="ECO:0000256" key="2">
    <source>
        <dbReference type="ARBA" id="ARBA00022840"/>
    </source>
</evidence>
<reference evidence="6 7" key="1">
    <citation type="submission" date="2024-11" db="EMBL/GenBank/DDBJ databases">
        <title>A near-complete genome assembly of Cinchona calisaya.</title>
        <authorList>
            <person name="Lian D.C."/>
            <person name="Zhao X.W."/>
            <person name="Wei L."/>
        </authorList>
    </citation>
    <scope>NUCLEOTIDE SEQUENCE [LARGE SCALE GENOMIC DNA]</scope>
    <source>
        <tissue evidence="6">Nenye</tissue>
    </source>
</reference>
<proteinExistence type="predicted"/>
<dbReference type="Pfam" id="PF00076">
    <property type="entry name" value="RRM_1"/>
    <property type="match status" value="1"/>
</dbReference>
<dbReference type="SMART" id="SM00360">
    <property type="entry name" value="RRM"/>
    <property type="match status" value="2"/>
</dbReference>
<keyword evidence="2" id="KW-0067">ATP-binding</keyword>
<dbReference type="CDD" id="cd00201">
    <property type="entry name" value="WW"/>
    <property type="match status" value="1"/>
</dbReference>
<dbReference type="InterPro" id="IPR001202">
    <property type="entry name" value="WW_dom"/>
</dbReference>
<dbReference type="Pfam" id="PF00012">
    <property type="entry name" value="HSP70"/>
    <property type="match status" value="1"/>
</dbReference>
<dbReference type="Gene3D" id="2.20.70.10">
    <property type="match status" value="1"/>
</dbReference>
<dbReference type="InterPro" id="IPR036020">
    <property type="entry name" value="WW_dom_sf"/>
</dbReference>
<dbReference type="PANTHER" id="PTHR19375">
    <property type="entry name" value="HEAT SHOCK PROTEIN 70KDA"/>
    <property type="match status" value="1"/>
</dbReference>
<evidence type="ECO:0000259" key="4">
    <source>
        <dbReference type="PROSITE" id="PS50020"/>
    </source>
</evidence>
<evidence type="ECO:0000259" key="5">
    <source>
        <dbReference type="PROSITE" id="PS50102"/>
    </source>
</evidence>
<dbReference type="AlphaFoldDB" id="A0ABD3AV49"/>
<dbReference type="Gene3D" id="3.90.640.10">
    <property type="entry name" value="Actin, Chain A, domain 4"/>
    <property type="match status" value="1"/>
</dbReference>
<dbReference type="Gene3D" id="2.60.34.10">
    <property type="entry name" value="Substrate Binding Domain Of DNAk, Chain A, domain 1"/>
    <property type="match status" value="1"/>
</dbReference>
<keyword evidence="3" id="KW-0694">RNA-binding</keyword>
<dbReference type="PROSITE" id="PS50102">
    <property type="entry name" value="RRM"/>
    <property type="match status" value="1"/>
</dbReference>
<evidence type="ECO:0000256" key="1">
    <source>
        <dbReference type="ARBA" id="ARBA00022741"/>
    </source>
</evidence>
<dbReference type="InterPro" id="IPR035979">
    <property type="entry name" value="RBD_domain_sf"/>
</dbReference>
<organism evidence="6 7">
    <name type="scientific">Cinchona calisaya</name>
    <dbReference type="NCBI Taxonomy" id="153742"/>
    <lineage>
        <taxon>Eukaryota</taxon>
        <taxon>Viridiplantae</taxon>
        <taxon>Streptophyta</taxon>
        <taxon>Embryophyta</taxon>
        <taxon>Tracheophyta</taxon>
        <taxon>Spermatophyta</taxon>
        <taxon>Magnoliopsida</taxon>
        <taxon>eudicotyledons</taxon>
        <taxon>Gunneridae</taxon>
        <taxon>Pentapetalae</taxon>
        <taxon>asterids</taxon>
        <taxon>lamiids</taxon>
        <taxon>Gentianales</taxon>
        <taxon>Rubiaceae</taxon>
        <taxon>Cinchonoideae</taxon>
        <taxon>Cinchoneae</taxon>
        <taxon>Cinchona</taxon>
    </lineage>
</organism>
<dbReference type="PROSITE" id="PS50020">
    <property type="entry name" value="WW_DOMAIN_2"/>
    <property type="match status" value="1"/>
</dbReference>
<dbReference type="EMBL" id="JBJUIK010000002">
    <property type="protein sequence ID" value="KAL3535094.1"/>
    <property type="molecule type" value="Genomic_DNA"/>
</dbReference>
<dbReference type="InterPro" id="IPR029047">
    <property type="entry name" value="HSP70_peptide-bd_sf"/>
</dbReference>
<evidence type="ECO:0008006" key="8">
    <source>
        <dbReference type="Google" id="ProtNLM"/>
    </source>
</evidence>
<dbReference type="GO" id="GO:0005524">
    <property type="term" value="F:ATP binding"/>
    <property type="evidence" value="ECO:0007669"/>
    <property type="project" value="UniProtKB-KW"/>
</dbReference>
<evidence type="ECO:0000313" key="7">
    <source>
        <dbReference type="Proteomes" id="UP001630127"/>
    </source>
</evidence>
<name>A0ABD3AV49_9GENT</name>